<accession>A0ABT7A723</accession>
<evidence type="ECO:0000256" key="5">
    <source>
        <dbReference type="SAM" id="MobiDB-lite"/>
    </source>
</evidence>
<feature type="region of interest" description="Disordered" evidence="5">
    <location>
        <begin position="459"/>
        <end position="505"/>
    </location>
</feature>
<keyword evidence="4" id="KW-0961">Cell wall biogenesis/degradation</keyword>
<reference evidence="7 8" key="1">
    <citation type="submission" date="2023-05" db="EMBL/GenBank/DDBJ databases">
        <title>Streptantibioticus silvisoli sp. nov., acidotolerant actinomycetes 1 from pine litter.</title>
        <authorList>
            <person name="Swiecimska M."/>
            <person name="Golinska P."/>
            <person name="Sangal V."/>
            <person name="Wachnowicz B."/>
            <person name="Goodfellow M."/>
        </authorList>
    </citation>
    <scope>NUCLEOTIDE SEQUENCE [LARGE SCALE GENOMIC DNA]</scope>
    <source>
        <strain evidence="7 8">DSM 42109</strain>
    </source>
</reference>
<dbReference type="Gene3D" id="3.40.80.10">
    <property type="entry name" value="Peptidoglycan recognition protein-like"/>
    <property type="match status" value="1"/>
</dbReference>
<name>A0ABT7A723_9ACTN</name>
<evidence type="ECO:0000313" key="7">
    <source>
        <dbReference type="EMBL" id="MDJ1137148.1"/>
    </source>
</evidence>
<gene>
    <name evidence="7" type="ORF">NMN56_035430</name>
</gene>
<evidence type="ECO:0000259" key="6">
    <source>
        <dbReference type="SMART" id="SM00644"/>
    </source>
</evidence>
<dbReference type="InterPro" id="IPR036505">
    <property type="entry name" value="Amidase/PGRP_sf"/>
</dbReference>
<evidence type="ECO:0000256" key="2">
    <source>
        <dbReference type="ARBA" id="ARBA00011901"/>
    </source>
</evidence>
<feature type="compositionally biased region" description="Polar residues" evidence="5">
    <location>
        <begin position="489"/>
        <end position="505"/>
    </location>
</feature>
<dbReference type="Pfam" id="PF01510">
    <property type="entry name" value="Amidase_2"/>
    <property type="match status" value="1"/>
</dbReference>
<feature type="region of interest" description="Disordered" evidence="5">
    <location>
        <begin position="206"/>
        <end position="239"/>
    </location>
</feature>
<proteinExistence type="predicted"/>
<dbReference type="Gene3D" id="1.10.530.10">
    <property type="match status" value="1"/>
</dbReference>
<evidence type="ECO:0000256" key="4">
    <source>
        <dbReference type="ARBA" id="ARBA00023316"/>
    </source>
</evidence>
<dbReference type="SMART" id="SM00644">
    <property type="entry name" value="Ami_2"/>
    <property type="match status" value="1"/>
</dbReference>
<evidence type="ECO:0000256" key="1">
    <source>
        <dbReference type="ARBA" id="ARBA00001561"/>
    </source>
</evidence>
<organism evidence="7 8">
    <name type="scientific">Streptomyces iconiensis</name>
    <dbReference type="NCBI Taxonomy" id="1384038"/>
    <lineage>
        <taxon>Bacteria</taxon>
        <taxon>Bacillati</taxon>
        <taxon>Actinomycetota</taxon>
        <taxon>Actinomycetes</taxon>
        <taxon>Kitasatosporales</taxon>
        <taxon>Streptomycetaceae</taxon>
        <taxon>Streptomyces</taxon>
    </lineage>
</organism>
<dbReference type="PANTHER" id="PTHR30417">
    <property type="entry name" value="N-ACETYLMURAMOYL-L-ALANINE AMIDASE AMID"/>
    <property type="match status" value="1"/>
</dbReference>
<dbReference type="CDD" id="cd06583">
    <property type="entry name" value="PGRP"/>
    <property type="match status" value="1"/>
</dbReference>
<dbReference type="SUPFAM" id="SSF55846">
    <property type="entry name" value="N-acetylmuramoyl-L-alanine amidase-like"/>
    <property type="match status" value="1"/>
</dbReference>
<feature type="domain" description="N-acetylmuramoyl-L-alanine amidase" evidence="6">
    <location>
        <begin position="270"/>
        <end position="408"/>
    </location>
</feature>
<dbReference type="Proteomes" id="UP001214441">
    <property type="component" value="Unassembled WGS sequence"/>
</dbReference>
<sequence>MVPLLSAGPHAAAEQPRQARTSQQGTLQGEFAEAAQRYRVPERVLLGVSYLQSRWDAHKGAPSVSGGYGPMHLTDARTALAASRSQGHGGTEDARGDTARPARVAAHGAATSSGKLPARLRTLERAAELTGLPREELRTSPAANVRGGAALLAAAQKRLGQPLSADPADWYDAVATYPEGGSGRPSATAFADDVFDVLRRGERRVTDSGDSMALKAGPAVRTPGAEKARGGARGSAKARGAECPRSVDCEWLPAPYEEFTNDQGEEDYGNHDTSRRPSSQKIDYIVVHDTEATYETTLKLVQDREYVSWNYTLRASDGHVAQHVRNKDTAWHAGNWYVNSKSVGLEHEGFLTDPDAWYTEAMYRSSARLVKYLSRTYGIPLDRQHVIGHDNVPGTTPSSIKGMHTDPGPYWDWQHYFTLLGRPFTPEAGKGGELVTIRPDYDRHKPVFTGCDTSGKPCPAHGSGAVRLHSAPDASSPLVKDAGLRPDGSASTTGVNDTGARASTGQRYAVAERKGAWTAIWYLGDKAWFHNPRKEPTAVPARGAMVEPRRGKEEIPVYGRAYPEKEAYPQGVPVQQLVPLPYKVAAGQRYAAGLKTRGEYLYAADFDPGAEKFTVVRGKQTYYQIQLGHRIAFVRAEDVRVVNSR</sequence>
<protein>
    <recommendedName>
        <fullName evidence="2">N-acetylmuramoyl-L-alanine amidase</fullName>
        <ecNumber evidence="2">3.5.1.28</ecNumber>
    </recommendedName>
</protein>
<dbReference type="InterPro" id="IPR051206">
    <property type="entry name" value="NAMLAA_amidase_2"/>
</dbReference>
<comment type="catalytic activity">
    <reaction evidence="1">
        <text>Hydrolyzes the link between N-acetylmuramoyl residues and L-amino acid residues in certain cell-wall glycopeptides.</text>
        <dbReference type="EC" id="3.5.1.28"/>
    </reaction>
</comment>
<dbReference type="InterPro" id="IPR002502">
    <property type="entry name" value="Amidase_domain"/>
</dbReference>
<dbReference type="PANTHER" id="PTHR30417:SF1">
    <property type="entry name" value="N-ACETYLMURAMOYL-L-ALANINE AMIDASE AMID"/>
    <property type="match status" value="1"/>
</dbReference>
<comment type="caution">
    <text evidence="7">The sequence shown here is derived from an EMBL/GenBank/DDBJ whole genome shotgun (WGS) entry which is preliminary data.</text>
</comment>
<evidence type="ECO:0000313" key="8">
    <source>
        <dbReference type="Proteomes" id="UP001214441"/>
    </source>
</evidence>
<keyword evidence="3" id="KW-0378">Hydrolase</keyword>
<dbReference type="EMBL" id="JANCPR020000052">
    <property type="protein sequence ID" value="MDJ1137148.1"/>
    <property type="molecule type" value="Genomic_DNA"/>
</dbReference>
<feature type="region of interest" description="Disordered" evidence="5">
    <location>
        <begin position="1"/>
        <end position="25"/>
    </location>
</feature>
<evidence type="ECO:0000256" key="3">
    <source>
        <dbReference type="ARBA" id="ARBA00022801"/>
    </source>
</evidence>
<keyword evidence="8" id="KW-1185">Reference proteome</keyword>
<dbReference type="EC" id="3.5.1.28" evidence="2"/>